<dbReference type="STRING" id="1109443.G4THK4"/>
<dbReference type="GO" id="GO:0005525">
    <property type="term" value="F:GTP binding"/>
    <property type="evidence" value="ECO:0007669"/>
    <property type="project" value="UniProtKB-KW"/>
</dbReference>
<dbReference type="Gene3D" id="3.40.50.300">
    <property type="entry name" value="P-loop containing nucleotide triphosphate hydrolases"/>
    <property type="match status" value="2"/>
</dbReference>
<accession>G4THK4</accession>
<keyword evidence="1" id="KW-0547">Nucleotide-binding</keyword>
<reference evidence="3 4" key="1">
    <citation type="journal article" date="2011" name="PLoS Pathog.">
        <title>Endophytic Life Strategies Decoded by Genome and Transcriptome Analyses of the Mutualistic Root Symbiont Piriformospora indica.</title>
        <authorList>
            <person name="Zuccaro A."/>
            <person name="Lahrmann U."/>
            <person name="Guldener U."/>
            <person name="Langen G."/>
            <person name="Pfiffi S."/>
            <person name="Biedenkopf D."/>
            <person name="Wong P."/>
            <person name="Samans B."/>
            <person name="Grimm C."/>
            <person name="Basiewicz M."/>
            <person name="Murat C."/>
            <person name="Martin F."/>
            <person name="Kogel K.H."/>
        </authorList>
    </citation>
    <scope>NUCLEOTIDE SEQUENCE [LARGE SCALE GENOMIC DNA]</scope>
    <source>
        <strain evidence="3 4">DSM 11827</strain>
    </source>
</reference>
<keyword evidence="4" id="KW-1185">Reference proteome</keyword>
<dbReference type="SUPFAM" id="SSF52540">
    <property type="entry name" value="P-loop containing nucleoside triphosphate hydrolases"/>
    <property type="match status" value="2"/>
</dbReference>
<organism evidence="3 4">
    <name type="scientific">Serendipita indica (strain DSM 11827)</name>
    <name type="common">Root endophyte fungus</name>
    <name type="synonym">Piriformospora indica</name>
    <dbReference type="NCBI Taxonomy" id="1109443"/>
    <lineage>
        <taxon>Eukaryota</taxon>
        <taxon>Fungi</taxon>
        <taxon>Dikarya</taxon>
        <taxon>Basidiomycota</taxon>
        <taxon>Agaricomycotina</taxon>
        <taxon>Agaricomycetes</taxon>
        <taxon>Sebacinales</taxon>
        <taxon>Serendipitaceae</taxon>
        <taxon>Serendipita</taxon>
    </lineage>
</organism>
<dbReference type="PROSITE" id="PS51420">
    <property type="entry name" value="RHO"/>
    <property type="match status" value="2"/>
</dbReference>
<evidence type="ECO:0000256" key="2">
    <source>
        <dbReference type="ARBA" id="ARBA00023134"/>
    </source>
</evidence>
<dbReference type="InParanoid" id="G4THK4"/>
<dbReference type="OMA" id="LPIGHRE"/>
<dbReference type="PANTHER" id="PTHR24072">
    <property type="entry name" value="RHO FAMILY GTPASE"/>
    <property type="match status" value="1"/>
</dbReference>
<dbReference type="EMBL" id="CAFZ01000095">
    <property type="protein sequence ID" value="CCA70797.1"/>
    <property type="molecule type" value="Genomic_DNA"/>
</dbReference>
<dbReference type="HOGENOM" id="CLU_517878_0_0_1"/>
<dbReference type="PRINTS" id="PR00449">
    <property type="entry name" value="RASTRNSFRMNG"/>
</dbReference>
<name>G4THK4_SERID</name>
<proteinExistence type="predicted"/>
<dbReference type="eggNOG" id="KOG0393">
    <property type="taxonomic scope" value="Eukaryota"/>
</dbReference>
<evidence type="ECO:0000313" key="3">
    <source>
        <dbReference type="EMBL" id="CCA70797.1"/>
    </source>
</evidence>
<dbReference type="AlphaFoldDB" id="G4THK4"/>
<keyword evidence="2" id="KW-0342">GTP-binding</keyword>
<gene>
    <name evidence="3" type="ORF">PIIN_04732</name>
</gene>
<dbReference type="PROSITE" id="PS51419">
    <property type="entry name" value="RAB"/>
    <property type="match status" value="2"/>
</dbReference>
<dbReference type="InterPro" id="IPR001806">
    <property type="entry name" value="Small_GTPase"/>
</dbReference>
<dbReference type="GO" id="GO:0007264">
    <property type="term" value="P:small GTPase-mediated signal transduction"/>
    <property type="evidence" value="ECO:0007669"/>
    <property type="project" value="InterPro"/>
</dbReference>
<evidence type="ECO:0000313" key="4">
    <source>
        <dbReference type="Proteomes" id="UP000007148"/>
    </source>
</evidence>
<sequence length="526" mass="58393">MKHLSALFGNRNEVASDGEPAAKRQLVVFGDPGTGKTHFIEALISRAAVSETWVRSFNFPATPMEVDLESEAFTVYTLPVGESEPRASTSTSQAPRRTLLVECREAWTYEDNQILRTLLYPGTDVVAVCVAVNDPLSLRNAVDKWYPEILYYLPTVRILLVGTKADLRNDLDEDASSFISHEDVQYIGQRVHAVSYLECSARTFAGMEDIANVLARTDYHAEKNLVKRCIPAVLAFRGSSATDSDRGKEEKLQRATRLGQTICTSYSLTPPWQMSWTTSETRHHSKANSKRLAALFGSHHEIGSSSERSIKRQLVVLGDPGAGKTHLIEALTSHCAVPETWRPSSNWPAVPIEIDLDSEAFTVQTLPIGHREGKQNAADVTPLNSRAERVALHIQCREPWTSEDHRLVRTLVYPGTDVAVLCAAVDDPISLRNAVDRWYPEIRHYMPTVPILIIGTKADLREDSGEDASKFINQQEIQEAIQRTHALGYIDCSARTFEGVQEVVGVLARACLQSRLKSKDDGCVIS</sequence>
<dbReference type="SMART" id="SM00175">
    <property type="entry name" value="RAB"/>
    <property type="match status" value="1"/>
</dbReference>
<comment type="caution">
    <text evidence="3">The sequence shown here is derived from an EMBL/GenBank/DDBJ whole genome shotgun (WGS) entry which is preliminary data.</text>
</comment>
<dbReference type="InterPro" id="IPR003578">
    <property type="entry name" value="Small_GTPase_Rho"/>
</dbReference>
<dbReference type="Pfam" id="PF00071">
    <property type="entry name" value="Ras"/>
    <property type="match status" value="2"/>
</dbReference>
<dbReference type="GO" id="GO:0003924">
    <property type="term" value="F:GTPase activity"/>
    <property type="evidence" value="ECO:0007669"/>
    <property type="project" value="InterPro"/>
</dbReference>
<protein>
    <submittedName>
        <fullName evidence="3">Probable RHO1-GTP-binding protein of the rho subfamily of ras-like proteins</fullName>
    </submittedName>
</protein>
<evidence type="ECO:0000256" key="1">
    <source>
        <dbReference type="ARBA" id="ARBA00022741"/>
    </source>
</evidence>
<dbReference type="SMART" id="SM00174">
    <property type="entry name" value="RHO"/>
    <property type="match status" value="2"/>
</dbReference>
<dbReference type="InterPro" id="IPR027417">
    <property type="entry name" value="P-loop_NTPase"/>
</dbReference>
<dbReference type="Proteomes" id="UP000007148">
    <property type="component" value="Unassembled WGS sequence"/>
</dbReference>